<comment type="subcellular location">
    <subcellularLocation>
        <location evidence="1">Cell membrane</location>
        <topology evidence="1">Multi-pass membrane protein</topology>
    </subcellularLocation>
</comment>
<proteinExistence type="inferred from homology"/>
<evidence type="ECO:0000256" key="9">
    <source>
        <dbReference type="SAM" id="Phobius"/>
    </source>
</evidence>
<keyword evidence="5 9" id="KW-0812">Transmembrane</keyword>
<dbReference type="HOGENOM" id="CLU_013016_1_0_5"/>
<keyword evidence="6 9" id="KW-1133">Transmembrane helix</keyword>
<dbReference type="Pfam" id="PF01032">
    <property type="entry name" value="FecCD"/>
    <property type="match status" value="1"/>
</dbReference>
<evidence type="ECO:0000256" key="1">
    <source>
        <dbReference type="ARBA" id="ARBA00004651"/>
    </source>
</evidence>
<feature type="transmembrane region" description="Helical" evidence="9">
    <location>
        <begin position="81"/>
        <end position="97"/>
    </location>
</feature>
<feature type="region of interest" description="Disordered" evidence="8">
    <location>
        <begin position="1"/>
        <end position="20"/>
    </location>
</feature>
<keyword evidence="4" id="KW-1003">Cell membrane</keyword>
<feature type="transmembrane region" description="Helical" evidence="9">
    <location>
        <begin position="254"/>
        <end position="283"/>
    </location>
</feature>
<protein>
    <submittedName>
        <fullName evidence="10">Siderophore ABC transporter</fullName>
    </submittedName>
</protein>
<dbReference type="eggNOG" id="COG0609">
    <property type="taxonomic scope" value="Bacteria"/>
</dbReference>
<feature type="transmembrane region" description="Helical" evidence="9">
    <location>
        <begin position="211"/>
        <end position="234"/>
    </location>
</feature>
<dbReference type="CDD" id="cd06550">
    <property type="entry name" value="TM_ABC_iron-siderophores_like"/>
    <property type="match status" value="1"/>
</dbReference>
<feature type="transmembrane region" description="Helical" evidence="9">
    <location>
        <begin position="136"/>
        <end position="155"/>
    </location>
</feature>
<evidence type="ECO:0000256" key="2">
    <source>
        <dbReference type="ARBA" id="ARBA00007935"/>
    </source>
</evidence>
<feature type="transmembrane region" description="Helical" evidence="9">
    <location>
        <begin position="295"/>
        <end position="313"/>
    </location>
</feature>
<feature type="transmembrane region" description="Helical" evidence="9">
    <location>
        <begin position="109"/>
        <end position="130"/>
    </location>
</feature>
<evidence type="ECO:0000313" key="10">
    <source>
        <dbReference type="EMBL" id="AGT10390.1"/>
    </source>
</evidence>
<feature type="transmembrane region" description="Helical" evidence="9">
    <location>
        <begin position="167"/>
        <end position="191"/>
    </location>
</feature>
<dbReference type="SUPFAM" id="SSF81345">
    <property type="entry name" value="ABC transporter involved in vitamin B12 uptake, BtuC"/>
    <property type="match status" value="1"/>
</dbReference>
<evidence type="ECO:0000256" key="3">
    <source>
        <dbReference type="ARBA" id="ARBA00022448"/>
    </source>
</evidence>
<dbReference type="OrthoDB" id="9811975at2"/>
<dbReference type="AlphaFoldDB" id="S5Y3S0"/>
<dbReference type="KEGG" id="pami:JCM7686_3355"/>
<dbReference type="Proteomes" id="UP000015480">
    <property type="component" value="Chromosome"/>
</dbReference>
<keyword evidence="7 9" id="KW-0472">Membrane</keyword>
<dbReference type="InterPro" id="IPR000522">
    <property type="entry name" value="ABC_transptr_permease_BtuC"/>
</dbReference>
<comment type="similarity">
    <text evidence="2">Belongs to the binding-protein-dependent transport system permease family. FecCD subfamily.</text>
</comment>
<dbReference type="PATRIC" id="fig|1367847.3.peg.3385"/>
<dbReference type="FunFam" id="1.10.3470.10:FF:000001">
    <property type="entry name" value="Vitamin B12 ABC transporter permease BtuC"/>
    <property type="match status" value="1"/>
</dbReference>
<reference evidence="10 11" key="1">
    <citation type="journal article" date="2014" name="BMC Genomics">
        <title>Architecture and functions of a multipartite genome of the methylotrophic bacterium Paracoccus aminophilus JCM 7686, containing primary and secondary chromids.</title>
        <authorList>
            <person name="Dziewit L."/>
            <person name="Czarnecki J."/>
            <person name="Wibberg D."/>
            <person name="Radlinska M."/>
            <person name="Mrozek P."/>
            <person name="Szymczak M."/>
            <person name="Schluter A."/>
            <person name="Puhler A."/>
            <person name="Bartosik D."/>
        </authorList>
    </citation>
    <scope>NUCLEOTIDE SEQUENCE [LARGE SCALE GENOMIC DNA]</scope>
    <source>
        <strain evidence="10">JCM 7686</strain>
    </source>
</reference>
<evidence type="ECO:0000256" key="6">
    <source>
        <dbReference type="ARBA" id="ARBA00022989"/>
    </source>
</evidence>
<dbReference type="Gene3D" id="1.10.3470.10">
    <property type="entry name" value="ABC transporter involved in vitamin B12 uptake, BtuC"/>
    <property type="match status" value="1"/>
</dbReference>
<dbReference type="GO" id="GO:0033214">
    <property type="term" value="P:siderophore-iron import into cell"/>
    <property type="evidence" value="ECO:0007669"/>
    <property type="project" value="TreeGrafter"/>
</dbReference>
<dbReference type="EMBL" id="CP006650">
    <property type="protein sequence ID" value="AGT10390.1"/>
    <property type="molecule type" value="Genomic_DNA"/>
</dbReference>
<organism evidence="10 11">
    <name type="scientific">Paracoccus aminophilus JCM 7686</name>
    <dbReference type="NCBI Taxonomy" id="1367847"/>
    <lineage>
        <taxon>Bacteria</taxon>
        <taxon>Pseudomonadati</taxon>
        <taxon>Pseudomonadota</taxon>
        <taxon>Alphaproteobacteria</taxon>
        <taxon>Rhodobacterales</taxon>
        <taxon>Paracoccaceae</taxon>
        <taxon>Paracoccus</taxon>
    </lineage>
</organism>
<dbReference type="PANTHER" id="PTHR30472:SF1">
    <property type="entry name" value="FE(3+) DICITRATE TRANSPORT SYSTEM PERMEASE PROTEIN FECC-RELATED"/>
    <property type="match status" value="1"/>
</dbReference>
<evidence type="ECO:0000256" key="5">
    <source>
        <dbReference type="ARBA" id="ARBA00022692"/>
    </source>
</evidence>
<dbReference type="GO" id="GO:0005886">
    <property type="term" value="C:plasma membrane"/>
    <property type="evidence" value="ECO:0007669"/>
    <property type="project" value="UniProtKB-SubCell"/>
</dbReference>
<dbReference type="InterPro" id="IPR037294">
    <property type="entry name" value="ABC_BtuC-like"/>
</dbReference>
<sequence>MTSSAAAPSPGSRSRSGANLARRRRRGVALGLFALLVLGFLGLATGSRPIPPGTALAALFHHDPSNDLHLIVSVLRIPRTLLAMLVGAALGLAGALMQAATRNPLAEPGLLGISAGASVAVILAIAAFQLHNMAGYVWFGMLGAGLAGAAVFLLGRAHLSGTDPVRLVLAGAGISVVLGAVTGLVIMNAPLSVLDNFRNWAAGSVEGRDMGAVAVMAVALACGGGLALALAGPLNALALGQELGQTLGVRPARIWALTCLAVMVLAGPATAAAGPIGFIGLVAPHLARMAGGPDYRWILPLSALFAASLLLGADVIGRVLAPPSEIAAGIIATLIGGPFFVWTVRKFRLARL</sequence>
<dbReference type="PANTHER" id="PTHR30472">
    <property type="entry name" value="FERRIC ENTEROBACTIN TRANSPORT SYSTEM PERMEASE PROTEIN"/>
    <property type="match status" value="1"/>
</dbReference>
<dbReference type="STRING" id="1367847.JCM7686_3355"/>
<keyword evidence="11" id="KW-1185">Reference proteome</keyword>
<dbReference type="GO" id="GO:0022857">
    <property type="term" value="F:transmembrane transporter activity"/>
    <property type="evidence" value="ECO:0007669"/>
    <property type="project" value="InterPro"/>
</dbReference>
<accession>S5Y3S0</accession>
<evidence type="ECO:0000256" key="4">
    <source>
        <dbReference type="ARBA" id="ARBA00022475"/>
    </source>
</evidence>
<evidence type="ECO:0000256" key="8">
    <source>
        <dbReference type="SAM" id="MobiDB-lite"/>
    </source>
</evidence>
<evidence type="ECO:0000256" key="7">
    <source>
        <dbReference type="ARBA" id="ARBA00023136"/>
    </source>
</evidence>
<feature type="transmembrane region" description="Helical" evidence="9">
    <location>
        <begin position="325"/>
        <end position="344"/>
    </location>
</feature>
<name>S5Y3S0_PARAH</name>
<keyword evidence="3" id="KW-0813">Transport</keyword>
<evidence type="ECO:0000313" key="11">
    <source>
        <dbReference type="Proteomes" id="UP000015480"/>
    </source>
</evidence>
<gene>
    <name evidence="10" type="ORF">JCM7686_3355</name>
</gene>